<feature type="domain" description="Thioredoxin" evidence="11">
    <location>
        <begin position="394"/>
        <end position="522"/>
    </location>
</feature>
<dbReference type="GO" id="GO:0042802">
    <property type="term" value="F:identical protein binding"/>
    <property type="evidence" value="ECO:0007669"/>
    <property type="project" value="EnsemblPlants"/>
</dbReference>
<keyword evidence="13" id="KW-1185">Reference proteome</keyword>
<dbReference type="PROSITE" id="PS51352">
    <property type="entry name" value="THIOREDOXIN_2"/>
    <property type="match status" value="1"/>
</dbReference>
<dbReference type="OrthoDB" id="371245at2759"/>
<dbReference type="CDD" id="cd02949">
    <property type="entry name" value="TRX_NTR"/>
    <property type="match status" value="1"/>
</dbReference>
<dbReference type="EMBL" id="PDCK01000041">
    <property type="protein sequence ID" value="PRQ44773.1"/>
    <property type="molecule type" value="Genomic_DNA"/>
</dbReference>
<keyword evidence="3 8" id="KW-0274">FAD</keyword>
<dbReference type="GO" id="GO:0009507">
    <property type="term" value="C:chloroplast"/>
    <property type="evidence" value="ECO:0007669"/>
    <property type="project" value="EnsemblPlants"/>
</dbReference>
<dbReference type="InterPro" id="IPR008255">
    <property type="entry name" value="Pyr_nucl-diS_OxRdtase_2_AS"/>
</dbReference>
<evidence type="ECO:0000259" key="11">
    <source>
        <dbReference type="PROSITE" id="PS51352"/>
    </source>
</evidence>
<dbReference type="InterPro" id="IPR036188">
    <property type="entry name" value="FAD/NAD-bd_sf"/>
</dbReference>
<keyword evidence="6" id="KW-1015">Disulfide bond</keyword>
<keyword evidence="4 9" id="KW-0521">NADP</keyword>
<dbReference type="PANTHER" id="PTHR48105">
    <property type="entry name" value="THIOREDOXIN REDUCTASE 1-RELATED-RELATED"/>
    <property type="match status" value="1"/>
</dbReference>
<dbReference type="PROSITE" id="PS00573">
    <property type="entry name" value="PYRIDINE_REDOX_2"/>
    <property type="match status" value="1"/>
</dbReference>
<evidence type="ECO:0000256" key="4">
    <source>
        <dbReference type="ARBA" id="ARBA00022857"/>
    </source>
</evidence>
<evidence type="ECO:0000256" key="6">
    <source>
        <dbReference type="ARBA" id="ARBA00023157"/>
    </source>
</evidence>
<dbReference type="Proteomes" id="UP000238479">
    <property type="component" value="Chromosome 3"/>
</dbReference>
<dbReference type="InterPro" id="IPR036249">
    <property type="entry name" value="Thioredoxin-like_sf"/>
</dbReference>
<keyword evidence="2 8" id="KW-0285">Flavoprotein</keyword>
<dbReference type="InterPro" id="IPR005982">
    <property type="entry name" value="Thioredox_Rdtase"/>
</dbReference>
<dbReference type="GO" id="GO:0010380">
    <property type="term" value="P:regulation of chlorophyll biosynthetic process"/>
    <property type="evidence" value="ECO:0007669"/>
    <property type="project" value="EnsemblPlants"/>
</dbReference>
<sequence length="522" mass="57371">MAAGVKIGTAIGNGTGTVPTHRVTMSAALPLPHTLFFLRTLPSRPRALRSTRSHSLPLRASSSDSPPASSSSSPGREVENVVIIGSGPAGFTAAIYAARANLKPLVFEGYQAGPGGQLMTTTEVENFPGFPEGITGPDLMDRMRRQAERWGAELYQEDVESIDVRTRPFTVQSSDRKVKCNSLIFATGATARRLRIPREDEFWSRGISACAICDGASPLFKGQVLAVVGGGDTATEEALYLTKYARHVHLLVRRDQMRASRAMQDRVYNNPNITVHFNTETVDIVSNTKGQMSGVFIRNLDTKEESVIEAKGLFYGIGHSPNSQLLEGQVELDSSGYVLVEEGTSKTSVEGVFAAGDVQDHEWRQAVTAAGSGCIAALSVERYLVGKNLIIEFHQPQTEEAKKELTDRDVQEHFDITITKHKGQYALRKLYHESPRLICVLYTAPTCGPCRTLKPILSKVIDDFDKNVHFVEIDIEEDQEIAEAAGIMGTPCVQFFKNKEMIRTLSGVKMKSEYRDFIEANK</sequence>
<keyword evidence="5 8" id="KW-0560">Oxidoreductase</keyword>
<evidence type="ECO:0000256" key="5">
    <source>
        <dbReference type="ARBA" id="ARBA00023002"/>
    </source>
</evidence>
<evidence type="ECO:0000256" key="7">
    <source>
        <dbReference type="ARBA" id="ARBA00023284"/>
    </source>
</evidence>
<dbReference type="OMA" id="QPHTEEV"/>
<dbReference type="NCBIfam" id="TIGR01292">
    <property type="entry name" value="TRX_reduct"/>
    <property type="match status" value="1"/>
</dbReference>
<dbReference type="Pfam" id="PF00085">
    <property type="entry name" value="Thioredoxin"/>
    <property type="match status" value="1"/>
</dbReference>
<dbReference type="GO" id="GO:0008047">
    <property type="term" value="F:enzyme activator activity"/>
    <property type="evidence" value="ECO:0007669"/>
    <property type="project" value="EnsemblPlants"/>
</dbReference>
<accession>A0A2P6REB0</accession>
<dbReference type="Gramene" id="PRQ44773">
    <property type="protein sequence ID" value="PRQ44773"/>
    <property type="gene ID" value="RchiOBHm_Chr3g0482921"/>
</dbReference>
<dbReference type="InterPro" id="IPR050097">
    <property type="entry name" value="Ferredoxin-NADP_redctase_2"/>
</dbReference>
<protein>
    <recommendedName>
        <fullName evidence="8">Thioredoxin reductase</fullName>
        <ecNumber evidence="8">1.8.1.9</ecNumber>
    </recommendedName>
</protein>
<dbReference type="EC" id="1.8.1.9" evidence="8"/>
<dbReference type="AlphaFoldDB" id="A0A2P6REB0"/>
<dbReference type="Gene3D" id="3.50.50.60">
    <property type="entry name" value="FAD/NAD(P)-binding domain"/>
    <property type="match status" value="2"/>
</dbReference>
<dbReference type="GO" id="GO:0042744">
    <property type="term" value="P:hydrogen peroxide catabolic process"/>
    <property type="evidence" value="ECO:0007669"/>
    <property type="project" value="EnsemblPlants"/>
</dbReference>
<name>A0A2P6REB0_ROSCH</name>
<comment type="caution">
    <text evidence="12">The sequence shown here is derived from an EMBL/GenBank/DDBJ whole genome shotgun (WGS) entry which is preliminary data.</text>
</comment>
<comment type="cofactor">
    <cofactor evidence="9">
        <name>FAD</name>
        <dbReference type="ChEBI" id="CHEBI:57692"/>
    </cofactor>
    <text evidence="9">Binds 1 FAD per subunit.</text>
</comment>
<dbReference type="GO" id="GO:0016671">
    <property type="term" value="F:oxidoreductase activity, acting on a sulfur group of donors, disulfide as acceptor"/>
    <property type="evidence" value="ECO:0007669"/>
    <property type="project" value="EnsemblPlants"/>
</dbReference>
<dbReference type="SUPFAM" id="SSF52833">
    <property type="entry name" value="Thioredoxin-like"/>
    <property type="match status" value="1"/>
</dbReference>
<dbReference type="GO" id="GO:0019430">
    <property type="term" value="P:removal of superoxide radicals"/>
    <property type="evidence" value="ECO:0007669"/>
    <property type="project" value="UniProtKB-UniRule"/>
</dbReference>
<evidence type="ECO:0000256" key="9">
    <source>
        <dbReference type="RuleBase" id="RU003881"/>
    </source>
</evidence>
<gene>
    <name evidence="12" type="ORF">RchiOBHm_Chr3g0482921</name>
</gene>
<evidence type="ECO:0000313" key="13">
    <source>
        <dbReference type="Proteomes" id="UP000238479"/>
    </source>
</evidence>
<dbReference type="PRINTS" id="PR00469">
    <property type="entry name" value="PNDRDTASEII"/>
</dbReference>
<evidence type="ECO:0000256" key="3">
    <source>
        <dbReference type="ARBA" id="ARBA00022827"/>
    </source>
</evidence>
<feature type="compositionally biased region" description="Low complexity" evidence="10">
    <location>
        <begin position="53"/>
        <end position="74"/>
    </location>
</feature>
<evidence type="ECO:0000256" key="8">
    <source>
        <dbReference type="RuleBase" id="RU003880"/>
    </source>
</evidence>
<proteinExistence type="inferred from homology"/>
<keyword evidence="7 8" id="KW-0676">Redox-active center</keyword>
<dbReference type="Pfam" id="PF07992">
    <property type="entry name" value="Pyr_redox_2"/>
    <property type="match status" value="1"/>
</dbReference>
<organism evidence="12 13">
    <name type="scientific">Rosa chinensis</name>
    <name type="common">China rose</name>
    <dbReference type="NCBI Taxonomy" id="74649"/>
    <lineage>
        <taxon>Eukaryota</taxon>
        <taxon>Viridiplantae</taxon>
        <taxon>Streptophyta</taxon>
        <taxon>Embryophyta</taxon>
        <taxon>Tracheophyta</taxon>
        <taxon>Spermatophyta</taxon>
        <taxon>Magnoliopsida</taxon>
        <taxon>eudicotyledons</taxon>
        <taxon>Gunneridae</taxon>
        <taxon>Pentapetalae</taxon>
        <taxon>rosids</taxon>
        <taxon>fabids</taxon>
        <taxon>Rosales</taxon>
        <taxon>Rosaceae</taxon>
        <taxon>Rosoideae</taxon>
        <taxon>Rosoideae incertae sedis</taxon>
        <taxon>Rosa</taxon>
    </lineage>
</organism>
<dbReference type="InterPro" id="IPR013766">
    <property type="entry name" value="Thioredoxin_domain"/>
</dbReference>
<dbReference type="GO" id="GO:0045454">
    <property type="term" value="P:cell redox homeostasis"/>
    <property type="evidence" value="ECO:0007669"/>
    <property type="project" value="EnsemblPlants"/>
</dbReference>
<dbReference type="SUPFAM" id="SSF51905">
    <property type="entry name" value="FAD/NAD(P)-binding domain"/>
    <property type="match status" value="1"/>
</dbReference>
<dbReference type="PRINTS" id="PR00368">
    <property type="entry name" value="FADPNR"/>
</dbReference>
<evidence type="ECO:0000313" key="12">
    <source>
        <dbReference type="EMBL" id="PRQ44773.1"/>
    </source>
</evidence>
<dbReference type="GO" id="GO:0010581">
    <property type="term" value="P:regulation of starch biosynthetic process"/>
    <property type="evidence" value="ECO:0007669"/>
    <property type="project" value="EnsemblPlants"/>
</dbReference>
<evidence type="ECO:0000256" key="1">
    <source>
        <dbReference type="ARBA" id="ARBA00009333"/>
    </source>
</evidence>
<evidence type="ECO:0000256" key="10">
    <source>
        <dbReference type="SAM" id="MobiDB-lite"/>
    </source>
</evidence>
<feature type="region of interest" description="Disordered" evidence="10">
    <location>
        <begin position="48"/>
        <end position="76"/>
    </location>
</feature>
<dbReference type="Gene3D" id="3.40.30.10">
    <property type="entry name" value="Glutaredoxin"/>
    <property type="match status" value="1"/>
</dbReference>
<dbReference type="FunFam" id="3.50.50.60:FF:000064">
    <property type="entry name" value="Thioredoxin reductase"/>
    <property type="match status" value="1"/>
</dbReference>
<evidence type="ECO:0000256" key="2">
    <source>
        <dbReference type="ARBA" id="ARBA00022630"/>
    </source>
</evidence>
<reference evidence="12 13" key="1">
    <citation type="journal article" date="2018" name="Nat. Genet.">
        <title>The Rosa genome provides new insights in the design of modern roses.</title>
        <authorList>
            <person name="Bendahmane M."/>
        </authorList>
    </citation>
    <scope>NUCLEOTIDE SEQUENCE [LARGE SCALE GENOMIC DNA]</scope>
    <source>
        <strain evidence="13">cv. Old Blush</strain>
    </source>
</reference>
<dbReference type="GO" id="GO:0004791">
    <property type="term" value="F:thioredoxin-disulfide reductase (NADPH) activity"/>
    <property type="evidence" value="ECO:0007669"/>
    <property type="project" value="UniProtKB-UniRule"/>
</dbReference>
<dbReference type="InterPro" id="IPR023753">
    <property type="entry name" value="FAD/NAD-binding_dom"/>
</dbReference>
<comment type="catalytic activity">
    <reaction evidence="8">
        <text>[thioredoxin]-dithiol + NADP(+) = [thioredoxin]-disulfide + NADPH + H(+)</text>
        <dbReference type="Rhea" id="RHEA:20345"/>
        <dbReference type="Rhea" id="RHEA-COMP:10698"/>
        <dbReference type="Rhea" id="RHEA-COMP:10700"/>
        <dbReference type="ChEBI" id="CHEBI:15378"/>
        <dbReference type="ChEBI" id="CHEBI:29950"/>
        <dbReference type="ChEBI" id="CHEBI:50058"/>
        <dbReference type="ChEBI" id="CHEBI:57783"/>
        <dbReference type="ChEBI" id="CHEBI:58349"/>
        <dbReference type="EC" id="1.8.1.9"/>
    </reaction>
</comment>
<comment type="subunit">
    <text evidence="8">Homodimer.</text>
</comment>
<comment type="similarity">
    <text evidence="1 8">Belongs to the class-II pyridine nucleotide-disulfide oxidoreductase family.</text>
</comment>
<dbReference type="STRING" id="74649.A0A2P6REB0"/>